<keyword evidence="24" id="KW-1185">Reference proteome</keyword>
<dbReference type="PROSITE" id="PS01166">
    <property type="entry name" value="RNA_POL_BETA"/>
    <property type="match status" value="1"/>
</dbReference>
<dbReference type="AlphaFoldDB" id="A0AAW1NUI6"/>
<evidence type="ECO:0000256" key="12">
    <source>
        <dbReference type="ARBA" id="ARBA00026088"/>
    </source>
</evidence>
<evidence type="ECO:0000256" key="10">
    <source>
        <dbReference type="ARBA" id="ARBA00023163"/>
    </source>
</evidence>
<feature type="domain" description="RNA polymerase Rpb2" evidence="18">
    <location>
        <begin position="194"/>
        <end position="370"/>
    </location>
</feature>
<dbReference type="InterPro" id="IPR037034">
    <property type="entry name" value="RNA_pol_Rpb2_2_sf"/>
</dbReference>
<keyword evidence="10 15" id="KW-0804">Transcription</keyword>
<keyword evidence="5 15" id="KW-0240">DNA-directed RNA polymerase</keyword>
<feature type="domain" description="RNA polymerase beta subunit protrusion" evidence="19">
    <location>
        <begin position="39"/>
        <end position="421"/>
    </location>
</feature>
<evidence type="ECO:0000256" key="1">
    <source>
        <dbReference type="ARBA" id="ARBA00004026"/>
    </source>
</evidence>
<protein>
    <recommendedName>
        <fullName evidence="15">DNA-directed RNA polymerase subunit beta</fullName>
        <ecNumber evidence="15">2.7.7.6</ecNumber>
    </recommendedName>
</protein>
<evidence type="ECO:0000256" key="7">
    <source>
        <dbReference type="ARBA" id="ARBA00022695"/>
    </source>
</evidence>
<dbReference type="InterPro" id="IPR014724">
    <property type="entry name" value="RNA_pol_RPB2_OB-fold"/>
</dbReference>
<evidence type="ECO:0000256" key="14">
    <source>
        <dbReference type="RuleBase" id="RU000434"/>
    </source>
</evidence>
<feature type="domain" description="DNA-directed RNA polymerase subunit 2 hybrid-binding" evidence="16">
    <location>
        <begin position="676"/>
        <end position="1048"/>
    </location>
</feature>
<dbReference type="SUPFAM" id="SSF64484">
    <property type="entry name" value="beta and beta-prime subunits of DNA dependent RNA-polymerase"/>
    <property type="match status" value="1"/>
</dbReference>
<keyword evidence="9" id="KW-0862">Zinc</keyword>
<keyword evidence="6 15" id="KW-0808">Transferase</keyword>
<dbReference type="FunFam" id="3.90.1800.10:FF:000002">
    <property type="entry name" value="DNA-directed RNA polymerase subunit beta"/>
    <property type="match status" value="1"/>
</dbReference>
<dbReference type="GO" id="GO:0003899">
    <property type="term" value="F:DNA-directed RNA polymerase activity"/>
    <property type="evidence" value="ECO:0007669"/>
    <property type="project" value="UniProtKB-EC"/>
</dbReference>
<dbReference type="Pfam" id="PF04567">
    <property type="entry name" value="RNA_pol_Rpb2_5"/>
    <property type="match status" value="1"/>
</dbReference>
<evidence type="ECO:0000256" key="4">
    <source>
        <dbReference type="ARBA" id="ARBA00006835"/>
    </source>
</evidence>
<dbReference type="InterPro" id="IPR015712">
    <property type="entry name" value="DNA-dir_RNA_pol_su2"/>
</dbReference>
<comment type="subcellular location">
    <subcellularLocation>
        <location evidence="2">Nucleus</location>
    </subcellularLocation>
    <subcellularLocation>
        <location evidence="3">Plastid</location>
    </subcellularLocation>
</comment>
<evidence type="ECO:0000256" key="2">
    <source>
        <dbReference type="ARBA" id="ARBA00004123"/>
    </source>
</evidence>
<dbReference type="InterPro" id="IPR007645">
    <property type="entry name" value="RNA_pol_Rpb2_3"/>
</dbReference>
<evidence type="ECO:0000259" key="20">
    <source>
        <dbReference type="Pfam" id="PF04565"/>
    </source>
</evidence>
<dbReference type="EMBL" id="JALJOQ010000133">
    <property type="protein sequence ID" value="KAK9794947.1"/>
    <property type="molecule type" value="Genomic_DNA"/>
</dbReference>
<dbReference type="PANTHER" id="PTHR20856">
    <property type="entry name" value="DNA-DIRECTED RNA POLYMERASE I SUBUNIT 2"/>
    <property type="match status" value="1"/>
</dbReference>
<dbReference type="Gene3D" id="3.90.1070.20">
    <property type="match status" value="1"/>
</dbReference>
<dbReference type="InterPro" id="IPR007644">
    <property type="entry name" value="RNA_pol_bsu_protrusion"/>
</dbReference>
<dbReference type="Pfam" id="PF04565">
    <property type="entry name" value="RNA_pol_Rpb2_3"/>
    <property type="match status" value="1"/>
</dbReference>
<evidence type="ECO:0000256" key="13">
    <source>
        <dbReference type="ARBA" id="ARBA00048552"/>
    </source>
</evidence>
<evidence type="ECO:0000313" key="24">
    <source>
        <dbReference type="Proteomes" id="UP001465755"/>
    </source>
</evidence>
<dbReference type="InterPro" id="IPR007121">
    <property type="entry name" value="RNA_pol_bsu_CS"/>
</dbReference>
<dbReference type="InterPro" id="IPR007120">
    <property type="entry name" value="DNA-dir_RNAP_su2_dom"/>
</dbReference>
<evidence type="ECO:0000259" key="21">
    <source>
        <dbReference type="Pfam" id="PF04566"/>
    </source>
</evidence>
<evidence type="ECO:0000256" key="3">
    <source>
        <dbReference type="ARBA" id="ARBA00004474"/>
    </source>
</evidence>
<evidence type="ECO:0000259" key="16">
    <source>
        <dbReference type="Pfam" id="PF00562"/>
    </source>
</evidence>
<dbReference type="InterPro" id="IPR007642">
    <property type="entry name" value="RNA_pol_Rpb2_2"/>
</dbReference>
<evidence type="ECO:0000256" key="6">
    <source>
        <dbReference type="ARBA" id="ARBA00022679"/>
    </source>
</evidence>
<evidence type="ECO:0000259" key="17">
    <source>
        <dbReference type="Pfam" id="PF04560"/>
    </source>
</evidence>
<dbReference type="Gene3D" id="3.90.1800.10">
    <property type="entry name" value="RNA polymerase alpha subunit dimerisation domain"/>
    <property type="match status" value="1"/>
</dbReference>
<dbReference type="InterPro" id="IPR007647">
    <property type="entry name" value="RNA_pol_Rpb2_5"/>
</dbReference>
<evidence type="ECO:0000259" key="19">
    <source>
        <dbReference type="Pfam" id="PF04563"/>
    </source>
</evidence>
<dbReference type="GO" id="GO:0009536">
    <property type="term" value="C:plastid"/>
    <property type="evidence" value="ECO:0007669"/>
    <property type="project" value="UniProtKB-SubCell"/>
</dbReference>
<dbReference type="GO" id="GO:0006351">
    <property type="term" value="P:DNA-templated transcription"/>
    <property type="evidence" value="ECO:0007669"/>
    <property type="project" value="InterPro"/>
</dbReference>
<proteinExistence type="inferred from homology"/>
<evidence type="ECO:0000256" key="8">
    <source>
        <dbReference type="ARBA" id="ARBA00022723"/>
    </source>
</evidence>
<feature type="domain" description="RNA polymerase Rpb2" evidence="20">
    <location>
        <begin position="447"/>
        <end position="511"/>
    </location>
</feature>
<dbReference type="GO" id="GO:0003677">
    <property type="term" value="F:DNA binding"/>
    <property type="evidence" value="ECO:0007669"/>
    <property type="project" value="InterPro"/>
</dbReference>
<reference evidence="23 24" key="1">
    <citation type="journal article" date="2024" name="Nat. Commun.">
        <title>Phylogenomics reveals the evolutionary origins of lichenization in chlorophyte algae.</title>
        <authorList>
            <person name="Puginier C."/>
            <person name="Libourel C."/>
            <person name="Otte J."/>
            <person name="Skaloud P."/>
            <person name="Haon M."/>
            <person name="Grisel S."/>
            <person name="Petersen M."/>
            <person name="Berrin J.G."/>
            <person name="Delaux P.M."/>
            <person name="Dal Grande F."/>
            <person name="Keller J."/>
        </authorList>
    </citation>
    <scope>NUCLEOTIDE SEQUENCE [LARGE SCALE GENOMIC DNA]</scope>
    <source>
        <strain evidence="23 24">SAG 2036</strain>
    </source>
</reference>
<dbReference type="Pfam" id="PF04561">
    <property type="entry name" value="RNA_pol_Rpb2_2"/>
    <property type="match status" value="1"/>
</dbReference>
<feature type="domain" description="RNA polymerase Rpb2" evidence="21">
    <location>
        <begin position="548"/>
        <end position="606"/>
    </location>
</feature>
<evidence type="ECO:0000259" key="18">
    <source>
        <dbReference type="Pfam" id="PF04561"/>
    </source>
</evidence>
<evidence type="ECO:0000256" key="9">
    <source>
        <dbReference type="ARBA" id="ARBA00022833"/>
    </source>
</evidence>
<dbReference type="EC" id="2.7.7.6" evidence="15"/>
<sequence>MADGKLRDMLAADSAKLHAPIKDVRDKYELLPAFLRTRGLVNQHIDSYNWFVNQELRNIVTAKANQRVTSEADKNFYLEYKNVTVGTPILTDETGQTHPMNPQQCRLRDLTYAAPIKVDVDFIKGSHHNVVSRSGRHAVDIGRLPLMLRSDRCVLRGKNEAELAKQGECPLDPGGYFIVKGTEKVILIQEQLSKNRVLLNLDRQGNIEAHCTSYTTERKVQTNMITRHGRLLLAHSAFKEAVNVAAVLKAMGVESDQEILALTGCTGDSASLLMPTLQECKALHVFTTQQALEYLGSAVKRTANHSRNRPRLDEARDILASMILCHVPVVRYDFADKARFIGLMVKRVVYAMLVPDAVDDRDYYGNKRLELAGSSLALLFEDLFKLMSQEMRKQADAHLQKAQARVEDFDISRCIRSDIITLGLESAISSGNWTIKRFRMDRRGMTQVLNRLSFIASLGMMTRICSQFEKTRKVSGPRALQPSQWGMLCPVDTPEGESCGLDKHLALLTHVTVDEPLDPIKRLALALGVQPGSVLCAAQLHAKESTTVWLDGNLLGIHQKPKRFVSMLRKLRRGGRLGRFVSVHTHRDGVHIAADGGRVCRPLIVCNKGIPLLTAAHVDKVKAGKLTFANLLDQGILEYIDVNEENDSLVALYERDCTPPHTHVEIEPFTVLGIVSGLIPFPHHNQSPRNTYQCAMGKQAMGSIAYNQNRRMDTLMYLLTYPQRPLLTTKTIQLTGFDRLGAGQNATVAVMSYSGYDIEDALVMNKASLDRGFGRCMLNKKANTVLRSYPNRTKDQLRGANAEQRKHRLLEEDGLCCPGQIVNPGDTYINKETPVNTRDTLASQGGTAQLYKASPMGWKGVEGELVVVDKVMIANNDEGSTVLKVLMRHTRRPEIGDKFSSRHGQKGVVGNIVPQADMPFTDSGICPDLIMNPHGFPSRMTVGKMIELLGSKAAVLDGKFKFGTAFGEGAGLADNVGTICQALVAKGFSYSGKDTLTSGITGEPLEACIFMGPVYYQKLKHMVVDKLHARATGPKMLLTRQPTEGRARDGGLRLGEMERDCLIAYGASALLLERLMISSDQFTVHVCTHCGLLGYYDLNAKMPVCPSTKRSDAMATLRLPYACKLMLQELQAMNIVPRLQLSPA</sequence>
<evidence type="ECO:0000259" key="22">
    <source>
        <dbReference type="Pfam" id="PF04567"/>
    </source>
</evidence>
<dbReference type="CDD" id="cd00653">
    <property type="entry name" value="RNA_pol_B_RPB2"/>
    <property type="match status" value="1"/>
</dbReference>
<dbReference type="InterPro" id="IPR007641">
    <property type="entry name" value="RNA_pol_Rpb2_7"/>
</dbReference>
<keyword evidence="11" id="KW-0539">Nucleus</keyword>
<keyword evidence="8" id="KW-0479">Metal-binding</keyword>
<dbReference type="Proteomes" id="UP001465755">
    <property type="component" value="Unassembled WGS sequence"/>
</dbReference>
<evidence type="ECO:0000256" key="5">
    <source>
        <dbReference type="ARBA" id="ARBA00022478"/>
    </source>
</evidence>
<dbReference type="Pfam" id="PF04566">
    <property type="entry name" value="RNA_pol_Rpb2_4"/>
    <property type="match status" value="1"/>
</dbReference>
<evidence type="ECO:0000313" key="23">
    <source>
        <dbReference type="EMBL" id="KAK9794947.1"/>
    </source>
</evidence>
<dbReference type="GO" id="GO:0032549">
    <property type="term" value="F:ribonucleoside binding"/>
    <property type="evidence" value="ECO:0007669"/>
    <property type="project" value="InterPro"/>
</dbReference>
<dbReference type="Gene3D" id="2.40.270.10">
    <property type="entry name" value="DNA-directed RNA polymerase, subunit 2, domain 6"/>
    <property type="match status" value="1"/>
</dbReference>
<evidence type="ECO:0000256" key="11">
    <source>
        <dbReference type="ARBA" id="ARBA00023242"/>
    </source>
</evidence>
<dbReference type="Gene3D" id="2.40.50.150">
    <property type="match status" value="1"/>
</dbReference>
<accession>A0AAW1NUI6</accession>
<dbReference type="InterPro" id="IPR037033">
    <property type="entry name" value="DNA-dir_RNAP_su2_hyb_sf"/>
</dbReference>
<dbReference type="InterPro" id="IPR007646">
    <property type="entry name" value="RNA_pol_Rpb2_4"/>
</dbReference>
<dbReference type="FunFam" id="2.40.270.10:FF:000011">
    <property type="entry name" value="DNA-directed RNA polymerase subunit beta"/>
    <property type="match status" value="1"/>
</dbReference>
<comment type="catalytic activity">
    <reaction evidence="13 15">
        <text>RNA(n) + a ribonucleoside 5'-triphosphate = RNA(n+1) + diphosphate</text>
        <dbReference type="Rhea" id="RHEA:21248"/>
        <dbReference type="Rhea" id="RHEA-COMP:14527"/>
        <dbReference type="Rhea" id="RHEA-COMP:17342"/>
        <dbReference type="ChEBI" id="CHEBI:33019"/>
        <dbReference type="ChEBI" id="CHEBI:61557"/>
        <dbReference type="ChEBI" id="CHEBI:140395"/>
        <dbReference type="EC" id="2.7.7.6"/>
    </reaction>
</comment>
<dbReference type="Pfam" id="PF04563">
    <property type="entry name" value="RNA_pol_Rpb2_1"/>
    <property type="match status" value="1"/>
</dbReference>
<comment type="caution">
    <text evidence="23">The sequence shown here is derived from an EMBL/GenBank/DDBJ whole genome shotgun (WGS) entry which is preliminary data.</text>
</comment>
<name>A0AAW1NUI6_9CHLO</name>
<dbReference type="Gene3D" id="3.90.1100.10">
    <property type="match status" value="1"/>
</dbReference>
<keyword evidence="7 15" id="KW-0548">Nucleotidyltransferase</keyword>
<dbReference type="Pfam" id="PF04560">
    <property type="entry name" value="RNA_pol_Rpb2_7"/>
    <property type="match status" value="1"/>
</dbReference>
<dbReference type="FunFam" id="3.90.1100.10:FF:000014">
    <property type="entry name" value="DNA-directed RNA polymerase subunit beta"/>
    <property type="match status" value="1"/>
</dbReference>
<organism evidence="23 24">
    <name type="scientific">Symbiochloris irregularis</name>
    <dbReference type="NCBI Taxonomy" id="706552"/>
    <lineage>
        <taxon>Eukaryota</taxon>
        <taxon>Viridiplantae</taxon>
        <taxon>Chlorophyta</taxon>
        <taxon>core chlorophytes</taxon>
        <taxon>Trebouxiophyceae</taxon>
        <taxon>Trebouxiales</taxon>
        <taxon>Trebouxiaceae</taxon>
        <taxon>Symbiochloris</taxon>
    </lineage>
</organism>
<comment type="subunit">
    <text evidence="12">In plastids the minimal PEP RNA polymerase catalytic core is composed of four subunits: alpha, beta, beta', and beta''. When a (nuclear-encoded) sigma factor is associated with the core the holoenzyme is formed, which can initiate transcription.</text>
</comment>
<comment type="similarity">
    <text evidence="4 14">Belongs to the RNA polymerase beta chain family.</text>
</comment>
<gene>
    <name evidence="23" type="ORF">WJX73_009398</name>
</gene>
<dbReference type="GO" id="GO:0000428">
    <property type="term" value="C:DNA-directed RNA polymerase complex"/>
    <property type="evidence" value="ECO:0007669"/>
    <property type="project" value="UniProtKB-KW"/>
</dbReference>
<dbReference type="GO" id="GO:0046872">
    <property type="term" value="F:metal ion binding"/>
    <property type="evidence" value="ECO:0007669"/>
    <property type="project" value="UniProtKB-KW"/>
</dbReference>
<dbReference type="Gene3D" id="3.90.1110.10">
    <property type="entry name" value="RNA polymerase Rpb2, domain 2"/>
    <property type="match status" value="1"/>
</dbReference>
<dbReference type="GO" id="GO:0005634">
    <property type="term" value="C:nucleus"/>
    <property type="evidence" value="ECO:0007669"/>
    <property type="project" value="UniProtKB-SubCell"/>
</dbReference>
<comment type="function">
    <text evidence="1 15">DNA-dependent RNA polymerase catalyzes the transcription of DNA into RNA using the four ribonucleoside triphosphates as substrates.</text>
</comment>
<feature type="domain" description="RNA polymerase Rpb2" evidence="17">
    <location>
        <begin position="1050"/>
        <end position="1140"/>
    </location>
</feature>
<evidence type="ECO:0000256" key="15">
    <source>
        <dbReference type="RuleBase" id="RU363031"/>
    </source>
</evidence>
<dbReference type="FunFam" id="2.40.270.10:FF:000006">
    <property type="entry name" value="DNA-directed RNA polymerase subunit beta"/>
    <property type="match status" value="1"/>
</dbReference>
<feature type="domain" description="RNA polymerase Rpb2" evidence="22">
    <location>
        <begin position="628"/>
        <end position="658"/>
    </location>
</feature>
<dbReference type="Pfam" id="PF00562">
    <property type="entry name" value="RNA_pol_Rpb2_6"/>
    <property type="match status" value="1"/>
</dbReference>